<dbReference type="STRING" id="22663.A0A2I0HP53"/>
<evidence type="ECO:0008006" key="11">
    <source>
        <dbReference type="Google" id="ProtNLM"/>
    </source>
</evidence>
<reference evidence="9 10" key="1">
    <citation type="submission" date="2017-11" db="EMBL/GenBank/DDBJ databases">
        <title>De-novo sequencing of pomegranate (Punica granatum L.) genome.</title>
        <authorList>
            <person name="Akparov Z."/>
            <person name="Amiraslanov A."/>
            <person name="Hajiyeva S."/>
            <person name="Abbasov M."/>
            <person name="Kaur K."/>
            <person name="Hamwieh A."/>
            <person name="Solovyev V."/>
            <person name="Salamov A."/>
            <person name="Braich B."/>
            <person name="Kosarev P."/>
            <person name="Mahmoud A."/>
            <person name="Hajiyev E."/>
            <person name="Babayeva S."/>
            <person name="Izzatullayeva V."/>
            <person name="Mammadov A."/>
            <person name="Mammadov A."/>
            <person name="Sharifova S."/>
            <person name="Ojaghi J."/>
            <person name="Eynullazada K."/>
            <person name="Bayramov B."/>
            <person name="Abdulazimova A."/>
            <person name="Shahmuradov I."/>
        </authorList>
    </citation>
    <scope>NUCLEOTIDE SEQUENCE [LARGE SCALE GENOMIC DNA]</scope>
    <source>
        <strain evidence="10">cv. AG2017</strain>
        <tissue evidence="9">Leaf</tissue>
    </source>
</reference>
<dbReference type="Gene3D" id="1.50.10.130">
    <property type="entry name" value="Terpene synthase, N-terminal domain"/>
    <property type="match status" value="1"/>
</dbReference>
<evidence type="ECO:0000256" key="3">
    <source>
        <dbReference type="ARBA" id="ARBA00022723"/>
    </source>
</evidence>
<organism evidence="9 10">
    <name type="scientific">Punica granatum</name>
    <name type="common">Pomegranate</name>
    <dbReference type="NCBI Taxonomy" id="22663"/>
    <lineage>
        <taxon>Eukaryota</taxon>
        <taxon>Viridiplantae</taxon>
        <taxon>Streptophyta</taxon>
        <taxon>Embryophyta</taxon>
        <taxon>Tracheophyta</taxon>
        <taxon>Spermatophyta</taxon>
        <taxon>Magnoliopsida</taxon>
        <taxon>eudicotyledons</taxon>
        <taxon>Gunneridae</taxon>
        <taxon>Pentapetalae</taxon>
        <taxon>rosids</taxon>
        <taxon>malvids</taxon>
        <taxon>Myrtales</taxon>
        <taxon>Lythraceae</taxon>
        <taxon>Punica</taxon>
    </lineage>
</organism>
<sequence>MALQAIFFTQSQLLIDPLSRIPCSLRSNPFQALTSHAYARAAHQTIVCTSETWNPTITASSASTKPRTWDYGIVPSLSNTEYTEKEWAEEVQKMGDDVRVIMNKKMEPLEKLELIDAIQRLGLEYHFKMEIEHSLKSLYESAAAAQHEYDDLYSAALRFRIFRQHHYYEIPQDVFRKFIDSETGNFRWWTELGLGNMTFFRDNLVEHCLWTSLVIFDPKYSDLREMTTKVVAMITLIDDVYDLLGTLEELELLTHLINQLVVHLTIPQTFQL</sequence>
<dbReference type="InterPro" id="IPR001906">
    <property type="entry name" value="Terpene_synth_N"/>
</dbReference>
<keyword evidence="4" id="KW-0460">Magnesium</keyword>
<evidence type="ECO:0000256" key="4">
    <source>
        <dbReference type="ARBA" id="ARBA00022842"/>
    </source>
</evidence>
<dbReference type="InterPro" id="IPR005630">
    <property type="entry name" value="Terpene_synthase_metal-bd"/>
</dbReference>
<feature type="domain" description="Terpene synthase metal-binding" evidence="8">
    <location>
        <begin position="191"/>
        <end position="259"/>
    </location>
</feature>
<evidence type="ECO:0000256" key="5">
    <source>
        <dbReference type="ARBA" id="ARBA00023211"/>
    </source>
</evidence>
<dbReference type="GO" id="GO:0016114">
    <property type="term" value="P:terpenoid biosynthetic process"/>
    <property type="evidence" value="ECO:0007669"/>
    <property type="project" value="InterPro"/>
</dbReference>
<proteinExistence type="predicted"/>
<comment type="caution">
    <text evidence="9">The sequence shown here is derived from an EMBL/GenBank/DDBJ whole genome shotgun (WGS) entry which is preliminary data.</text>
</comment>
<dbReference type="Proteomes" id="UP000233551">
    <property type="component" value="Unassembled WGS sequence"/>
</dbReference>
<dbReference type="Pfam" id="PF03936">
    <property type="entry name" value="Terpene_synth_C"/>
    <property type="match status" value="1"/>
</dbReference>
<feature type="domain" description="Terpene synthase N-terminal" evidence="7">
    <location>
        <begin position="69"/>
        <end position="186"/>
    </location>
</feature>
<keyword evidence="10" id="KW-1185">Reference proteome</keyword>
<dbReference type="SUPFAM" id="SSF48576">
    <property type="entry name" value="Terpenoid synthases"/>
    <property type="match status" value="1"/>
</dbReference>
<dbReference type="InterPro" id="IPR050148">
    <property type="entry name" value="Terpene_synthase-like"/>
</dbReference>
<evidence type="ECO:0000313" key="9">
    <source>
        <dbReference type="EMBL" id="PKI33471.1"/>
    </source>
</evidence>
<keyword evidence="6" id="KW-0456">Lyase</keyword>
<comment type="cofactor">
    <cofactor evidence="2">
        <name>Mg(2+)</name>
        <dbReference type="ChEBI" id="CHEBI:18420"/>
    </cofactor>
</comment>
<keyword evidence="3" id="KW-0479">Metal-binding</keyword>
<dbReference type="GO" id="GO:0010333">
    <property type="term" value="F:terpene synthase activity"/>
    <property type="evidence" value="ECO:0007669"/>
    <property type="project" value="InterPro"/>
</dbReference>
<accession>A0A2I0HP53</accession>
<dbReference type="InterPro" id="IPR036965">
    <property type="entry name" value="Terpene_synth_N_sf"/>
</dbReference>
<dbReference type="Gene3D" id="1.10.600.10">
    <property type="entry name" value="Farnesyl Diphosphate Synthase"/>
    <property type="match status" value="1"/>
</dbReference>
<dbReference type="SUPFAM" id="SSF48239">
    <property type="entry name" value="Terpenoid cyclases/Protein prenyltransferases"/>
    <property type="match status" value="1"/>
</dbReference>
<dbReference type="AlphaFoldDB" id="A0A2I0HP53"/>
<evidence type="ECO:0000256" key="2">
    <source>
        <dbReference type="ARBA" id="ARBA00001946"/>
    </source>
</evidence>
<gene>
    <name evidence="9" type="ORF">CRG98_046138</name>
</gene>
<evidence type="ECO:0000259" key="7">
    <source>
        <dbReference type="Pfam" id="PF01397"/>
    </source>
</evidence>
<dbReference type="EMBL" id="PGOL01006566">
    <property type="protein sequence ID" value="PKI33471.1"/>
    <property type="molecule type" value="Genomic_DNA"/>
</dbReference>
<dbReference type="PANTHER" id="PTHR31225:SF245">
    <property type="entry name" value="(-)-ALPHA-TERPINEOL SYNTHASE-LIKE"/>
    <property type="match status" value="1"/>
</dbReference>
<keyword evidence="5" id="KW-0464">Manganese</keyword>
<dbReference type="InterPro" id="IPR008949">
    <property type="entry name" value="Isoprenoid_synthase_dom_sf"/>
</dbReference>
<dbReference type="GO" id="GO:0000287">
    <property type="term" value="F:magnesium ion binding"/>
    <property type="evidence" value="ECO:0007669"/>
    <property type="project" value="InterPro"/>
</dbReference>
<protein>
    <recommendedName>
        <fullName evidence="11">Terpene synthase N-terminal domain-containing protein</fullName>
    </recommendedName>
</protein>
<dbReference type="Pfam" id="PF01397">
    <property type="entry name" value="Terpene_synth"/>
    <property type="match status" value="1"/>
</dbReference>
<dbReference type="InterPro" id="IPR008930">
    <property type="entry name" value="Terpenoid_cyclase/PrenylTrfase"/>
</dbReference>
<dbReference type="PANTHER" id="PTHR31225">
    <property type="entry name" value="OS04G0344100 PROTEIN-RELATED"/>
    <property type="match status" value="1"/>
</dbReference>
<evidence type="ECO:0000256" key="1">
    <source>
        <dbReference type="ARBA" id="ARBA00001936"/>
    </source>
</evidence>
<evidence type="ECO:0000313" key="10">
    <source>
        <dbReference type="Proteomes" id="UP000233551"/>
    </source>
</evidence>
<evidence type="ECO:0000256" key="6">
    <source>
        <dbReference type="ARBA" id="ARBA00023239"/>
    </source>
</evidence>
<evidence type="ECO:0000259" key="8">
    <source>
        <dbReference type="Pfam" id="PF03936"/>
    </source>
</evidence>
<comment type="cofactor">
    <cofactor evidence="1">
        <name>Mn(2+)</name>
        <dbReference type="ChEBI" id="CHEBI:29035"/>
    </cofactor>
</comment>
<name>A0A2I0HP53_PUNGR</name>